<comment type="caution">
    <text evidence="3">The sequence shown here is derived from an EMBL/GenBank/DDBJ whole genome shotgun (WGS) entry which is preliminary data.</text>
</comment>
<evidence type="ECO:0000313" key="3">
    <source>
        <dbReference type="EMBL" id="RFU24711.1"/>
    </source>
</evidence>
<dbReference type="OMA" id="WQYTNGV"/>
<evidence type="ECO:0000259" key="2">
    <source>
        <dbReference type="Pfam" id="PF00561"/>
    </source>
</evidence>
<dbReference type="PANTHER" id="PTHR42977:SF3">
    <property type="entry name" value="AB HYDROLASE-1 DOMAIN-CONTAINING PROTEIN"/>
    <property type="match status" value="1"/>
</dbReference>
<dbReference type="STRING" id="5539.A0A3E2GU93"/>
<protein>
    <recommendedName>
        <fullName evidence="2">AB hydrolase-1 domain-containing protein</fullName>
    </recommendedName>
</protein>
<evidence type="ECO:0000313" key="4">
    <source>
        <dbReference type="Proteomes" id="UP000258309"/>
    </source>
</evidence>
<dbReference type="Proteomes" id="UP000258309">
    <property type="component" value="Unassembled WGS sequence"/>
</dbReference>
<feature type="non-terminal residue" evidence="3">
    <location>
        <position position="1"/>
    </location>
</feature>
<reference evidence="3 4" key="1">
    <citation type="submission" date="2018-05" db="EMBL/GenBank/DDBJ databases">
        <title>Draft genome sequence of Scytalidium lignicola DSM 105466, a ubiquitous saprotrophic fungus.</title>
        <authorList>
            <person name="Buettner E."/>
            <person name="Gebauer A.M."/>
            <person name="Hofrichter M."/>
            <person name="Liers C."/>
            <person name="Kellner H."/>
        </authorList>
    </citation>
    <scope>NUCLEOTIDE SEQUENCE [LARGE SCALE GENOMIC DNA]</scope>
    <source>
        <strain evidence="3 4">DSM 105466</strain>
    </source>
</reference>
<dbReference type="Pfam" id="PF00561">
    <property type="entry name" value="Abhydrolase_1"/>
    <property type="match status" value="1"/>
</dbReference>
<dbReference type="EMBL" id="NCSJ02000411">
    <property type="protein sequence ID" value="RFU24711.1"/>
    <property type="molecule type" value="Genomic_DNA"/>
</dbReference>
<dbReference type="InterPro" id="IPR029058">
    <property type="entry name" value="AB_hydrolase_fold"/>
</dbReference>
<evidence type="ECO:0000256" key="1">
    <source>
        <dbReference type="ARBA" id="ARBA00022801"/>
    </source>
</evidence>
<name>A0A3E2GU93_SCYLI</name>
<dbReference type="FunFam" id="3.40.50.1820:FF:000173">
    <property type="entry name" value="Alpha/beta hydrolase"/>
    <property type="match status" value="1"/>
</dbReference>
<dbReference type="AlphaFoldDB" id="A0A3E2GU93"/>
<gene>
    <name evidence="3" type="ORF">B7463_g11627</name>
</gene>
<feature type="non-terminal residue" evidence="3">
    <location>
        <position position="287"/>
    </location>
</feature>
<keyword evidence="4" id="KW-1185">Reference proteome</keyword>
<sequence length="287" mass="32505">MASTKTNTVAADGLKIFYREAGQEGKPVILLLHGFPSSSHQFRNLIPLLSSKYHILAPDLPGYGFTEVPDSRKYVYTFENLTTSIEAFLDALNIKKFSFYAFDYGAPTGFRLALRRPDAIQSIISQNGNAYEEGLGEEFWKPVRELWANPTKEIREQIKSAVLTLETTKWQYVNGSKSSVAPETYWLDYTLFSREGNKDIQADLLYDYGSNLPLYPQFHDYFRKSQVPILAAWGKNDTIFVPPGAEAYKKDSKKAEVHLLDAGHFAVETETKEIAELILQFLAKHGI</sequence>
<dbReference type="SUPFAM" id="SSF53474">
    <property type="entry name" value="alpha/beta-Hydrolases"/>
    <property type="match status" value="1"/>
</dbReference>
<dbReference type="Gene3D" id="3.40.50.1820">
    <property type="entry name" value="alpha/beta hydrolase"/>
    <property type="match status" value="1"/>
</dbReference>
<dbReference type="PANTHER" id="PTHR42977">
    <property type="entry name" value="HYDROLASE-RELATED"/>
    <property type="match status" value="1"/>
</dbReference>
<dbReference type="InterPro" id="IPR051340">
    <property type="entry name" value="Haloalkane_dehalogenase"/>
</dbReference>
<dbReference type="InterPro" id="IPR000073">
    <property type="entry name" value="AB_hydrolase_1"/>
</dbReference>
<dbReference type="PRINTS" id="PR00412">
    <property type="entry name" value="EPOXHYDRLASE"/>
</dbReference>
<organism evidence="3 4">
    <name type="scientific">Scytalidium lignicola</name>
    <name type="common">Hyphomycete</name>
    <dbReference type="NCBI Taxonomy" id="5539"/>
    <lineage>
        <taxon>Eukaryota</taxon>
        <taxon>Fungi</taxon>
        <taxon>Dikarya</taxon>
        <taxon>Ascomycota</taxon>
        <taxon>Pezizomycotina</taxon>
        <taxon>Leotiomycetes</taxon>
        <taxon>Leotiomycetes incertae sedis</taxon>
        <taxon>Scytalidium</taxon>
    </lineage>
</organism>
<dbReference type="GO" id="GO:0004301">
    <property type="term" value="F:epoxide hydrolase activity"/>
    <property type="evidence" value="ECO:0007669"/>
    <property type="project" value="TreeGrafter"/>
</dbReference>
<dbReference type="OrthoDB" id="6431331at2759"/>
<dbReference type="InterPro" id="IPR000639">
    <property type="entry name" value="Epox_hydrolase-like"/>
</dbReference>
<accession>A0A3E2GU93</accession>
<keyword evidence="1" id="KW-0378">Hydrolase</keyword>
<feature type="domain" description="AB hydrolase-1" evidence="2">
    <location>
        <begin position="27"/>
        <end position="270"/>
    </location>
</feature>
<proteinExistence type="predicted"/>